<organism evidence="3 4">
    <name type="scientific">Gymnopus androsaceus JB14</name>
    <dbReference type="NCBI Taxonomy" id="1447944"/>
    <lineage>
        <taxon>Eukaryota</taxon>
        <taxon>Fungi</taxon>
        <taxon>Dikarya</taxon>
        <taxon>Basidiomycota</taxon>
        <taxon>Agaricomycotina</taxon>
        <taxon>Agaricomycetes</taxon>
        <taxon>Agaricomycetidae</taxon>
        <taxon>Agaricales</taxon>
        <taxon>Marasmiineae</taxon>
        <taxon>Omphalotaceae</taxon>
        <taxon>Gymnopus</taxon>
    </lineage>
</organism>
<dbReference type="OrthoDB" id="7777654at2759"/>
<dbReference type="PANTHER" id="PTHR10742:SF342">
    <property type="entry name" value="AMINE OXIDASE"/>
    <property type="match status" value="1"/>
</dbReference>
<feature type="domain" description="Amine oxidase" evidence="2">
    <location>
        <begin position="207"/>
        <end position="707"/>
    </location>
</feature>
<dbReference type="SUPFAM" id="SSF54373">
    <property type="entry name" value="FAD-linked reductases, C-terminal domain"/>
    <property type="match status" value="1"/>
</dbReference>
<dbReference type="InterPro" id="IPR050281">
    <property type="entry name" value="Flavin_monoamine_oxidase"/>
</dbReference>
<dbReference type="AlphaFoldDB" id="A0A6A4HIS0"/>
<feature type="compositionally biased region" description="Basic and acidic residues" evidence="1">
    <location>
        <begin position="146"/>
        <end position="157"/>
    </location>
</feature>
<dbReference type="InterPro" id="IPR036188">
    <property type="entry name" value="FAD/NAD-bd_sf"/>
</dbReference>
<reference evidence="3" key="1">
    <citation type="journal article" date="2019" name="Environ. Microbiol.">
        <title>Fungal ecological strategies reflected in gene transcription - a case study of two litter decomposers.</title>
        <authorList>
            <person name="Barbi F."/>
            <person name="Kohler A."/>
            <person name="Barry K."/>
            <person name="Baskaran P."/>
            <person name="Daum C."/>
            <person name="Fauchery L."/>
            <person name="Ihrmark K."/>
            <person name="Kuo A."/>
            <person name="LaButti K."/>
            <person name="Lipzen A."/>
            <person name="Morin E."/>
            <person name="Grigoriev I.V."/>
            <person name="Henrissat B."/>
            <person name="Lindahl B."/>
            <person name="Martin F."/>
        </authorList>
    </citation>
    <scope>NUCLEOTIDE SEQUENCE</scope>
    <source>
        <strain evidence="3">JB14</strain>
    </source>
</reference>
<evidence type="ECO:0000313" key="3">
    <source>
        <dbReference type="EMBL" id="KAE9397986.1"/>
    </source>
</evidence>
<dbReference type="Proteomes" id="UP000799118">
    <property type="component" value="Unassembled WGS sequence"/>
</dbReference>
<dbReference type="Gene3D" id="1.20.1440.240">
    <property type="match status" value="1"/>
</dbReference>
<dbReference type="GO" id="GO:0001716">
    <property type="term" value="F:L-amino-acid oxidase activity"/>
    <property type="evidence" value="ECO:0007669"/>
    <property type="project" value="TreeGrafter"/>
</dbReference>
<dbReference type="GO" id="GO:0009063">
    <property type="term" value="P:amino acid catabolic process"/>
    <property type="evidence" value="ECO:0007669"/>
    <property type="project" value="TreeGrafter"/>
</dbReference>
<dbReference type="Gene3D" id="3.90.660.10">
    <property type="match status" value="1"/>
</dbReference>
<accession>A0A6A4HIS0</accession>
<keyword evidence="4" id="KW-1185">Reference proteome</keyword>
<dbReference type="Pfam" id="PF01593">
    <property type="entry name" value="Amino_oxidase"/>
    <property type="match status" value="1"/>
</dbReference>
<evidence type="ECO:0000313" key="4">
    <source>
        <dbReference type="Proteomes" id="UP000799118"/>
    </source>
</evidence>
<sequence length="759" mass="85665">MGEPSVKVNDSDGSAVITIPPGWKTETVFTFNQTKNYRQGISETYPNEDDPDDEELIYHLNDKVGELGRSKIHPRKGKFDLRLRFRHERSQEPSSKLSVLKAPGPDSITYTILSRDKPGSAAADESSSDMYVKVHLVNTTPPPKKGPGEAEPAHESELSANKKGAQALDDFSKDSGIDPAKLVPGPRYTPPAELKDLPVAIIGAGAAGLYTAMILDSLGIKYEILEGSGRHGGRILTHEFTNASELRGTPYQYFECGAMRFPDIFLMRRTFDLARNRLGMGNDKFIKVIMHSDKAIKHFNGISAIQGEYSKTDDNGKTSADTFKIGKSAKNKDGYIPQEYLDEGTSKLYNKDTLGPLREYFVDTPFTDAFLKLMRHDNHSVRSYMRDAMGYPDSVIRWIEAMEWRTGGFDMSLTESVIASLSFDDPRSVKPDWYCFNGGTRIITDGMLEKVKTKPKYYKRVTGIKELAVHDNQAIEIRVDTQEDPRRQHPERISGKYSNVISTLPLSVLRTVDLDGIYLSVGQKNALRELQYHPSIKIGIQFRTAWWEKMGIEGGQTYTDRPSRTIVYPSYGPIPGRDTKYSNVLIAAYNGLLDSQRLAVYMKGYNTPQEKILLDIVMNDLAVVHQKPVSELWDDYLDYFAWDWYGNTFSQGAFAWFGPGQFKEVYPHLTMPAGTKQRLFFAGDAISTCHGWVVGALNSAWRCVHDMLVAHPELNPNPKEDIMAKFMKQWGESEEWDDMKGAKHVYLGRELFKRQQQLA</sequence>
<proteinExistence type="predicted"/>
<dbReference type="EMBL" id="ML769489">
    <property type="protein sequence ID" value="KAE9397986.1"/>
    <property type="molecule type" value="Genomic_DNA"/>
</dbReference>
<feature type="region of interest" description="Disordered" evidence="1">
    <location>
        <begin position="137"/>
        <end position="183"/>
    </location>
</feature>
<gene>
    <name evidence="3" type="ORF">BT96DRAFT_921093</name>
</gene>
<dbReference type="Gene3D" id="3.50.50.60">
    <property type="entry name" value="FAD/NAD(P)-binding domain"/>
    <property type="match status" value="1"/>
</dbReference>
<evidence type="ECO:0000256" key="1">
    <source>
        <dbReference type="SAM" id="MobiDB-lite"/>
    </source>
</evidence>
<dbReference type="InterPro" id="IPR002937">
    <property type="entry name" value="Amino_oxidase"/>
</dbReference>
<evidence type="ECO:0000259" key="2">
    <source>
        <dbReference type="Pfam" id="PF01593"/>
    </source>
</evidence>
<dbReference type="PANTHER" id="PTHR10742">
    <property type="entry name" value="FLAVIN MONOAMINE OXIDASE"/>
    <property type="match status" value="1"/>
</dbReference>
<dbReference type="SUPFAM" id="SSF51905">
    <property type="entry name" value="FAD/NAD(P)-binding domain"/>
    <property type="match status" value="1"/>
</dbReference>
<protein>
    <submittedName>
        <fullName evidence="3">FAD/NAD(P)-binding domain-containing protein</fullName>
    </submittedName>
</protein>
<name>A0A6A4HIS0_9AGAR</name>